<reference evidence="2 3" key="1">
    <citation type="submission" date="2019-11" db="EMBL/GenBank/DDBJ databases">
        <authorList>
            <person name="Jiang L.-Q."/>
        </authorList>
    </citation>
    <scope>NUCLEOTIDE SEQUENCE [LARGE SCALE GENOMIC DNA]</scope>
    <source>
        <strain evidence="2 3">YIM 132087</strain>
    </source>
</reference>
<evidence type="ECO:0000313" key="3">
    <source>
        <dbReference type="Proteomes" id="UP000460221"/>
    </source>
</evidence>
<accession>A0A7K1FLH7</accession>
<protein>
    <submittedName>
        <fullName evidence="2">Uncharacterized protein</fullName>
    </submittedName>
</protein>
<dbReference type="AlphaFoldDB" id="A0A7K1FLH7"/>
<name>A0A7K1FLH7_9ACTN</name>
<dbReference type="RefSeq" id="WP_154768950.1">
    <property type="nucleotide sequence ID" value="NZ_WLYK01000005.1"/>
</dbReference>
<dbReference type="Proteomes" id="UP000460221">
    <property type="component" value="Unassembled WGS sequence"/>
</dbReference>
<sequence length="64" mass="6440">MAGSDDGQAKRRGIRFGILVPVLFLVIAIIIAVVVLIVAGGNDTEPPVDRGAGVSGAVATRVLG</sequence>
<keyword evidence="1" id="KW-1133">Transmembrane helix</keyword>
<keyword evidence="1" id="KW-0472">Membrane</keyword>
<feature type="transmembrane region" description="Helical" evidence="1">
    <location>
        <begin position="16"/>
        <end position="39"/>
    </location>
</feature>
<keyword evidence="1" id="KW-0812">Transmembrane</keyword>
<evidence type="ECO:0000256" key="1">
    <source>
        <dbReference type="SAM" id="Phobius"/>
    </source>
</evidence>
<dbReference type="EMBL" id="WLYK01000005">
    <property type="protein sequence ID" value="MTD14956.1"/>
    <property type="molecule type" value="Genomic_DNA"/>
</dbReference>
<organism evidence="2 3">
    <name type="scientific">Nakamurella alba</name>
    <dbReference type="NCBI Taxonomy" id="2665158"/>
    <lineage>
        <taxon>Bacteria</taxon>
        <taxon>Bacillati</taxon>
        <taxon>Actinomycetota</taxon>
        <taxon>Actinomycetes</taxon>
        <taxon>Nakamurellales</taxon>
        <taxon>Nakamurellaceae</taxon>
        <taxon>Nakamurella</taxon>
    </lineage>
</organism>
<proteinExistence type="predicted"/>
<gene>
    <name evidence="2" type="ORF">GIS00_13505</name>
</gene>
<evidence type="ECO:0000313" key="2">
    <source>
        <dbReference type="EMBL" id="MTD14956.1"/>
    </source>
</evidence>
<keyword evidence="3" id="KW-1185">Reference proteome</keyword>
<comment type="caution">
    <text evidence="2">The sequence shown here is derived from an EMBL/GenBank/DDBJ whole genome shotgun (WGS) entry which is preliminary data.</text>
</comment>